<dbReference type="OrthoDB" id="5696129at2"/>
<sequence>MLSSFQDDLTFLETFTPIVLLQDRDIAVAIAPAYQGRVMTSTVQRESGPSFGWINRKVIQQGIVPEQRRQGTMEEHIYVFGGEERFWLGPEGGQFALFFEPGSKFEFSDWKTPAAIDTEPYEIGSQTDRSVDFSHTCTLTNFSGAKFKMNIERSIRLLDKTAIAETLQIQASLNEVQVVAYESDNRLSNRGNHAWLPESGLPSIWLLGMYNPSPQTTIVIPFHSGSVELLGPKVNDRYFGKVPEDYLKVEEDVLYLKGDGTRRGKIGLSPERSKGLAGSYDADGKVLTIVMYNTQEAPSGYVNSMWELQDNPFEGDVINAYNDGSPAPGEPPLGPFYELETSSPAAALKPGETMRHVQRTFHIQGEEDQLDPIAERLFGVGLKQIVTAFLSKS</sequence>
<organism evidence="1 2">
    <name type="scientific">Blastopirellula marina</name>
    <dbReference type="NCBI Taxonomy" id="124"/>
    <lineage>
        <taxon>Bacteria</taxon>
        <taxon>Pseudomonadati</taxon>
        <taxon>Planctomycetota</taxon>
        <taxon>Planctomycetia</taxon>
        <taxon>Pirellulales</taxon>
        <taxon>Pirellulaceae</taxon>
        <taxon>Blastopirellula</taxon>
    </lineage>
</organism>
<reference evidence="1 2" key="1">
    <citation type="submission" date="2018-02" db="EMBL/GenBank/DDBJ databases">
        <title>Comparative genomes isolates from brazilian mangrove.</title>
        <authorList>
            <person name="Araujo J.E."/>
            <person name="Taketani R.G."/>
            <person name="Silva M.C.P."/>
            <person name="Loureco M.V."/>
            <person name="Andreote F.D."/>
        </authorList>
    </citation>
    <scope>NUCLEOTIDE SEQUENCE [LARGE SCALE GENOMIC DNA]</scope>
    <source>
        <strain evidence="1 2">Hex-1 MGV</strain>
    </source>
</reference>
<dbReference type="Proteomes" id="UP000238322">
    <property type="component" value="Unassembled WGS sequence"/>
</dbReference>
<dbReference type="AlphaFoldDB" id="A0A2S8FCB7"/>
<dbReference type="Pfam" id="PF20583">
    <property type="entry name" value="DUF6786"/>
    <property type="match status" value="1"/>
</dbReference>
<gene>
    <name evidence="1" type="ORF">C5Y83_27600</name>
</gene>
<name>A0A2S8FCB7_9BACT</name>
<evidence type="ECO:0000313" key="1">
    <source>
        <dbReference type="EMBL" id="PQO29811.1"/>
    </source>
</evidence>
<accession>A0A2S8FCB7</accession>
<evidence type="ECO:0000313" key="2">
    <source>
        <dbReference type="Proteomes" id="UP000238322"/>
    </source>
</evidence>
<comment type="caution">
    <text evidence="1">The sequence shown here is derived from an EMBL/GenBank/DDBJ whole genome shotgun (WGS) entry which is preliminary data.</text>
</comment>
<proteinExistence type="predicted"/>
<dbReference type="InterPro" id="IPR046713">
    <property type="entry name" value="DUF6786"/>
</dbReference>
<dbReference type="EMBL" id="PUHY01000015">
    <property type="protein sequence ID" value="PQO29811.1"/>
    <property type="molecule type" value="Genomic_DNA"/>
</dbReference>
<dbReference type="RefSeq" id="WP_105333005.1">
    <property type="nucleotide sequence ID" value="NZ_PUHY01000015.1"/>
</dbReference>
<protein>
    <submittedName>
        <fullName evidence="1">Uncharacterized protein</fullName>
    </submittedName>
</protein>